<dbReference type="Proteomes" id="UP000013525">
    <property type="component" value="Unassembled WGS sequence"/>
</dbReference>
<dbReference type="PANTHER" id="PTHR30204:SF97">
    <property type="entry name" value="MERR FAMILY REGULATORY PROTEIN"/>
    <property type="match status" value="1"/>
</dbReference>
<evidence type="ECO:0000259" key="2">
    <source>
        <dbReference type="PROSITE" id="PS50937"/>
    </source>
</evidence>
<dbReference type="PANTHER" id="PTHR30204">
    <property type="entry name" value="REDOX-CYCLING DRUG-SENSING TRANSCRIPTIONAL ACTIVATOR SOXR"/>
    <property type="match status" value="1"/>
</dbReference>
<feature type="domain" description="HTH merR-type" evidence="2">
    <location>
        <begin position="13"/>
        <end position="82"/>
    </location>
</feature>
<sequence>MRGDVEASGEMPTLTVSALAKRLGVAPATLRTWDRRYGIGPSAHRHGRHRRYSTDDVARLECMLRALDGGASSADAARYALNTTATSLSEIEHLPSGFGVRDDFVTSVKTRVSPPVRTDSPARPNGADIARIDAAIVARDLVSVHRTLERIALERGVVALWDELVTPLVTRARGLDPESAALFVECLTGVFTTLTVDAPIGTGVPVLASPMPGSPPPLEFRALAAALARLPVNLRVAAPVSRSAFGSSVVGSGAAVVMLWAVDEPAEDVLALTRWLRRRCRGVAVAVGPGEYADLPRAVARFGSLTGGVRCAADLTV</sequence>
<dbReference type="Pfam" id="PF13411">
    <property type="entry name" value="MerR_1"/>
    <property type="match status" value="1"/>
</dbReference>
<dbReference type="InterPro" id="IPR047057">
    <property type="entry name" value="MerR_fam"/>
</dbReference>
<dbReference type="SMART" id="SM00422">
    <property type="entry name" value="HTH_MERR"/>
    <property type="match status" value="1"/>
</dbReference>
<dbReference type="EMBL" id="APMY01000001">
    <property type="protein sequence ID" value="EOM78612.1"/>
    <property type="molecule type" value="Genomic_DNA"/>
</dbReference>
<dbReference type="AlphaFoldDB" id="R7WTN2"/>
<dbReference type="PROSITE" id="PS50937">
    <property type="entry name" value="HTH_MERR_2"/>
    <property type="match status" value="1"/>
</dbReference>
<dbReference type="InterPro" id="IPR009061">
    <property type="entry name" value="DNA-bd_dom_put_sf"/>
</dbReference>
<name>R7WTN2_9NOCA</name>
<evidence type="ECO:0000313" key="4">
    <source>
        <dbReference type="Proteomes" id="UP000013525"/>
    </source>
</evidence>
<dbReference type="GO" id="GO:0003677">
    <property type="term" value="F:DNA binding"/>
    <property type="evidence" value="ECO:0007669"/>
    <property type="project" value="UniProtKB-KW"/>
</dbReference>
<keyword evidence="4" id="KW-1185">Reference proteome</keyword>
<proteinExistence type="predicted"/>
<dbReference type="InterPro" id="IPR000551">
    <property type="entry name" value="MerR-type_HTH_dom"/>
</dbReference>
<dbReference type="GO" id="GO:0003700">
    <property type="term" value="F:DNA-binding transcription factor activity"/>
    <property type="evidence" value="ECO:0007669"/>
    <property type="project" value="InterPro"/>
</dbReference>
<dbReference type="PATRIC" id="fig|1273125.3.peg.1"/>
<protein>
    <submittedName>
        <fullName evidence="3">Transcriptional regulator</fullName>
    </submittedName>
</protein>
<accession>R7WTN2</accession>
<gene>
    <name evidence="3" type="ORF">Rrhod_0001</name>
</gene>
<evidence type="ECO:0000256" key="1">
    <source>
        <dbReference type="ARBA" id="ARBA00023125"/>
    </source>
</evidence>
<keyword evidence="1" id="KW-0238">DNA-binding</keyword>
<dbReference type="eggNOG" id="COG0789">
    <property type="taxonomic scope" value="Bacteria"/>
</dbReference>
<comment type="caution">
    <text evidence="3">The sequence shown here is derived from an EMBL/GenBank/DDBJ whole genome shotgun (WGS) entry which is preliminary data.</text>
</comment>
<dbReference type="Gene3D" id="1.10.1660.10">
    <property type="match status" value="1"/>
</dbReference>
<evidence type="ECO:0000313" key="3">
    <source>
        <dbReference type="EMBL" id="EOM78612.1"/>
    </source>
</evidence>
<reference evidence="3 4" key="1">
    <citation type="journal article" date="2013" name="Genome Announc.">
        <title>Draft Genome Sequence of Rhodococcus rhodnii Strain LMG5362, a Symbiont of Rhodnius prolixus (Hemiptera, Reduviidae, Triatominae), the Principle Vector of Trypanosoma cruzi.</title>
        <authorList>
            <person name="Pachebat J.A."/>
            <person name="van Keulen G."/>
            <person name="Whitten M.M."/>
            <person name="Girdwood S."/>
            <person name="Del Sol R."/>
            <person name="Dyson P.J."/>
            <person name="Facey P.D."/>
        </authorList>
    </citation>
    <scope>NUCLEOTIDE SEQUENCE [LARGE SCALE GENOMIC DNA]</scope>
    <source>
        <strain evidence="3 4">LMG 5362</strain>
    </source>
</reference>
<organism evidence="3 4">
    <name type="scientific">Rhodococcus rhodnii LMG 5362</name>
    <dbReference type="NCBI Taxonomy" id="1273125"/>
    <lineage>
        <taxon>Bacteria</taxon>
        <taxon>Bacillati</taxon>
        <taxon>Actinomycetota</taxon>
        <taxon>Actinomycetes</taxon>
        <taxon>Mycobacteriales</taxon>
        <taxon>Nocardiaceae</taxon>
        <taxon>Rhodococcus</taxon>
    </lineage>
</organism>
<dbReference type="SUPFAM" id="SSF46955">
    <property type="entry name" value="Putative DNA-binding domain"/>
    <property type="match status" value="1"/>
</dbReference>